<gene>
    <name evidence="1" type="ORF">O3P69_017379</name>
</gene>
<evidence type="ECO:0000313" key="1">
    <source>
        <dbReference type="EMBL" id="KAK8373866.1"/>
    </source>
</evidence>
<reference evidence="1 2" key="1">
    <citation type="submission" date="2023-03" db="EMBL/GenBank/DDBJ databases">
        <title>High-quality genome of Scylla paramamosain provides insights in environmental adaptation.</title>
        <authorList>
            <person name="Zhang L."/>
        </authorList>
    </citation>
    <scope>NUCLEOTIDE SEQUENCE [LARGE SCALE GENOMIC DNA]</scope>
    <source>
        <strain evidence="1">LZ_2023a</strain>
        <tissue evidence="1">Muscle</tissue>
    </source>
</reference>
<name>A0AAW0SGE6_SCYPA</name>
<dbReference type="Proteomes" id="UP001487740">
    <property type="component" value="Unassembled WGS sequence"/>
</dbReference>
<comment type="caution">
    <text evidence="1">The sequence shown here is derived from an EMBL/GenBank/DDBJ whole genome shotgun (WGS) entry which is preliminary data.</text>
</comment>
<evidence type="ECO:0000313" key="2">
    <source>
        <dbReference type="Proteomes" id="UP001487740"/>
    </source>
</evidence>
<evidence type="ECO:0008006" key="3">
    <source>
        <dbReference type="Google" id="ProtNLM"/>
    </source>
</evidence>
<protein>
    <recommendedName>
        <fullName evidence="3">Secreted protein</fullName>
    </recommendedName>
</protein>
<proteinExistence type="predicted"/>
<sequence>MAAVVAVVPALKYWHCSGRSGSKKLAVQECLYLDSTQTRKLKILRLPLLRLLQRLGQRAAWLHHLGPWLNTGREGSVLRCKESGVIVIRCLSYTNTAAATTAAATKKEEPPDGEQCARLATLLRFTLVFILS</sequence>
<dbReference type="AlphaFoldDB" id="A0AAW0SGE6"/>
<organism evidence="1 2">
    <name type="scientific">Scylla paramamosain</name>
    <name type="common">Mud crab</name>
    <dbReference type="NCBI Taxonomy" id="85552"/>
    <lineage>
        <taxon>Eukaryota</taxon>
        <taxon>Metazoa</taxon>
        <taxon>Ecdysozoa</taxon>
        <taxon>Arthropoda</taxon>
        <taxon>Crustacea</taxon>
        <taxon>Multicrustacea</taxon>
        <taxon>Malacostraca</taxon>
        <taxon>Eumalacostraca</taxon>
        <taxon>Eucarida</taxon>
        <taxon>Decapoda</taxon>
        <taxon>Pleocyemata</taxon>
        <taxon>Brachyura</taxon>
        <taxon>Eubrachyura</taxon>
        <taxon>Portunoidea</taxon>
        <taxon>Portunidae</taxon>
        <taxon>Portuninae</taxon>
        <taxon>Scylla</taxon>
    </lineage>
</organism>
<keyword evidence="2" id="KW-1185">Reference proteome</keyword>
<dbReference type="EMBL" id="JARAKH010000814">
    <property type="protein sequence ID" value="KAK8373866.1"/>
    <property type="molecule type" value="Genomic_DNA"/>
</dbReference>
<accession>A0AAW0SGE6</accession>